<feature type="transmembrane region" description="Helical" evidence="7">
    <location>
        <begin position="13"/>
        <end position="34"/>
    </location>
</feature>
<evidence type="ECO:0000313" key="9">
    <source>
        <dbReference type="Proteomes" id="UP001500459"/>
    </source>
</evidence>
<keyword evidence="5 7" id="KW-1133">Transmembrane helix</keyword>
<feature type="transmembrane region" description="Helical" evidence="7">
    <location>
        <begin position="126"/>
        <end position="147"/>
    </location>
</feature>
<dbReference type="Pfam" id="PF03994">
    <property type="entry name" value="DUF350"/>
    <property type="match status" value="2"/>
</dbReference>
<evidence type="ECO:0000256" key="5">
    <source>
        <dbReference type="ARBA" id="ARBA00022989"/>
    </source>
</evidence>
<keyword evidence="4 7" id="KW-0812">Transmembrane</keyword>
<evidence type="ECO:0000313" key="8">
    <source>
        <dbReference type="EMBL" id="GAA4112752.1"/>
    </source>
</evidence>
<evidence type="ECO:0000256" key="7">
    <source>
        <dbReference type="SAM" id="Phobius"/>
    </source>
</evidence>
<evidence type="ECO:0000256" key="2">
    <source>
        <dbReference type="ARBA" id="ARBA00005779"/>
    </source>
</evidence>
<evidence type="ECO:0000256" key="1">
    <source>
        <dbReference type="ARBA" id="ARBA00004651"/>
    </source>
</evidence>
<evidence type="ECO:0000256" key="4">
    <source>
        <dbReference type="ARBA" id="ARBA00022692"/>
    </source>
</evidence>
<proteinExistence type="inferred from homology"/>
<evidence type="ECO:0000256" key="6">
    <source>
        <dbReference type="ARBA" id="ARBA00023136"/>
    </source>
</evidence>
<gene>
    <name evidence="8" type="ORF">GCM10022393_11340</name>
</gene>
<dbReference type="PANTHER" id="PTHR40043:SF1">
    <property type="entry name" value="UPF0719 INNER MEMBRANE PROTEIN YJFL"/>
    <property type="match status" value="1"/>
</dbReference>
<feature type="transmembrane region" description="Helical" evidence="7">
    <location>
        <begin position="87"/>
        <end position="105"/>
    </location>
</feature>
<dbReference type="EMBL" id="BAABCW010000003">
    <property type="protein sequence ID" value="GAA4112752.1"/>
    <property type="molecule type" value="Genomic_DNA"/>
</dbReference>
<comment type="subcellular location">
    <subcellularLocation>
        <location evidence="1">Cell membrane</location>
        <topology evidence="1">Multi-pass membrane protein</topology>
    </subcellularLocation>
</comment>
<dbReference type="RefSeq" id="WP_344925497.1">
    <property type="nucleotide sequence ID" value="NZ_BAABCW010000003.1"/>
</dbReference>
<feature type="transmembrane region" description="Helical" evidence="7">
    <location>
        <begin position="153"/>
        <end position="175"/>
    </location>
</feature>
<keyword evidence="3" id="KW-1003">Cell membrane</keyword>
<dbReference type="Proteomes" id="UP001500459">
    <property type="component" value="Unassembled WGS sequence"/>
</dbReference>
<feature type="transmembrane region" description="Helical" evidence="7">
    <location>
        <begin position="228"/>
        <end position="249"/>
    </location>
</feature>
<reference evidence="9" key="1">
    <citation type="journal article" date="2019" name="Int. J. Syst. Evol. Microbiol.">
        <title>The Global Catalogue of Microorganisms (GCM) 10K type strain sequencing project: providing services to taxonomists for standard genome sequencing and annotation.</title>
        <authorList>
            <consortium name="The Broad Institute Genomics Platform"/>
            <consortium name="The Broad Institute Genome Sequencing Center for Infectious Disease"/>
            <person name="Wu L."/>
            <person name="Ma J."/>
        </authorList>
    </citation>
    <scope>NUCLEOTIDE SEQUENCE [LARGE SCALE GENOMIC DNA]</scope>
    <source>
        <strain evidence="9">JCM 17106</strain>
    </source>
</reference>
<accession>A0ABP7XDY3</accession>
<keyword evidence="9" id="KW-1185">Reference proteome</keyword>
<feature type="transmembrane region" description="Helical" evidence="7">
    <location>
        <begin position="270"/>
        <end position="290"/>
    </location>
</feature>
<comment type="similarity">
    <text evidence="2">Belongs to the UPF0719 family.</text>
</comment>
<feature type="transmembrane region" description="Helical" evidence="7">
    <location>
        <begin position="196"/>
        <end position="216"/>
    </location>
</feature>
<comment type="caution">
    <text evidence="8">The sequence shown here is derived from an EMBL/GenBank/DDBJ whole genome shotgun (WGS) entry which is preliminary data.</text>
</comment>
<organism evidence="8 9">
    <name type="scientific">Aquimarina addita</name>
    <dbReference type="NCBI Taxonomy" id="870485"/>
    <lineage>
        <taxon>Bacteria</taxon>
        <taxon>Pseudomonadati</taxon>
        <taxon>Bacteroidota</taxon>
        <taxon>Flavobacteriia</taxon>
        <taxon>Flavobacteriales</taxon>
        <taxon>Flavobacteriaceae</taxon>
        <taxon>Aquimarina</taxon>
    </lineage>
</organism>
<name>A0ABP7XDY3_9FLAO</name>
<sequence>MEFLDNNPFVLDLLMSISYVVEAILVFAIGKFLYQLLNSKIKINEELVIKDNLAFSFTYVCYFVSLLIVIGASIIGESTGWVDDLLIIAYYSLIGVVLLNISVWINNKVILTKFNIKKEIIEDQNVGTGVIEGAILISTALILYGAITGESTGLIEGTITAVVYWVLGLVIMIITSKLYSAVVGYDVHDEIEKDNVAAGVAFAGAILAISIIVMNALLGEFEDWKTTLLDVCVQTILGLIVLPIMRVVADKILLPGQRLTDEIVNQEKPNVGAGLVEAFAYVGSAILIAWSI</sequence>
<dbReference type="InterPro" id="IPR007140">
    <property type="entry name" value="DUF350"/>
</dbReference>
<keyword evidence="6 7" id="KW-0472">Membrane</keyword>
<feature type="transmembrane region" description="Helical" evidence="7">
    <location>
        <begin position="54"/>
        <end position="75"/>
    </location>
</feature>
<evidence type="ECO:0000256" key="3">
    <source>
        <dbReference type="ARBA" id="ARBA00022475"/>
    </source>
</evidence>
<dbReference type="PANTHER" id="PTHR40043">
    <property type="entry name" value="UPF0719 INNER MEMBRANE PROTEIN YJFL"/>
    <property type="match status" value="1"/>
</dbReference>
<evidence type="ECO:0008006" key="10">
    <source>
        <dbReference type="Google" id="ProtNLM"/>
    </source>
</evidence>
<protein>
    <recommendedName>
        <fullName evidence="10">DUF350 domain-containing protein</fullName>
    </recommendedName>
</protein>